<accession>M1Q0T4</accession>
<dbReference type="Pfam" id="PF02915">
    <property type="entry name" value="Rubrerythrin"/>
    <property type="match status" value="1"/>
</dbReference>
<dbReference type="GO" id="GO:0016491">
    <property type="term" value="F:oxidoreductase activity"/>
    <property type="evidence" value="ECO:0007669"/>
    <property type="project" value="InterPro"/>
</dbReference>
<dbReference type="InterPro" id="IPR009078">
    <property type="entry name" value="Ferritin-like_SF"/>
</dbReference>
<dbReference type="EMBL" id="JX684074">
    <property type="protein sequence ID" value="AGF92847.1"/>
    <property type="molecule type" value="Genomic_DNA"/>
</dbReference>
<protein>
    <submittedName>
        <fullName evidence="3">Rubrerythrin subfamily</fullName>
    </submittedName>
</protein>
<evidence type="ECO:0000313" key="3">
    <source>
        <dbReference type="EMBL" id="AGF92847.1"/>
    </source>
</evidence>
<dbReference type="InterPro" id="IPR003251">
    <property type="entry name" value="Rr_diiron-bd_dom"/>
</dbReference>
<dbReference type="CDD" id="cd01045">
    <property type="entry name" value="Ferritin_like_AB"/>
    <property type="match status" value="1"/>
</dbReference>
<sequence length="174" mass="20223">MKIEKQLDQFDLKQLIGYSVDSEEQSKRFYGEFVESGKGQLVPERFRSLMNDEELHKETLLGLHEELYGDRDYVVPQGEGLPPHEDFDILKNVENLLDALGKAIVNENNAIRIYKYMEGEYGDHSDLFGYLVSMEKGHLESLKEEKKLYEREAESTNKSGPLKEFWENIGLKGW</sequence>
<keyword evidence="1" id="KW-0175">Coiled coil</keyword>
<proteinExistence type="predicted"/>
<name>M1Q0T4_9ZZZZ</name>
<organism evidence="3">
    <name type="scientific">uncultured organism</name>
    <dbReference type="NCBI Taxonomy" id="155900"/>
    <lineage>
        <taxon>unclassified sequences</taxon>
        <taxon>environmental samples</taxon>
    </lineage>
</organism>
<feature type="domain" description="Rubrerythrin diiron-binding" evidence="2">
    <location>
        <begin position="16"/>
        <end position="145"/>
    </location>
</feature>
<dbReference type="AlphaFoldDB" id="M1Q0T4"/>
<dbReference type="SUPFAM" id="SSF47240">
    <property type="entry name" value="Ferritin-like"/>
    <property type="match status" value="1"/>
</dbReference>
<reference evidence="3" key="1">
    <citation type="journal article" date="2013" name="Syst. Appl. Microbiol.">
        <title>New insights into the archaeal diversity of a hypersaline microbial mat obtained by a metagenomic approach.</title>
        <authorList>
            <person name="Lopez-Lopez A."/>
            <person name="Richter M."/>
            <person name="Pena A."/>
            <person name="Tamames J."/>
            <person name="Rossello-Mora R."/>
        </authorList>
    </citation>
    <scope>NUCLEOTIDE SEQUENCE</scope>
</reference>
<dbReference type="GO" id="GO:0046872">
    <property type="term" value="F:metal ion binding"/>
    <property type="evidence" value="ECO:0007669"/>
    <property type="project" value="InterPro"/>
</dbReference>
<dbReference type="Gene3D" id="1.20.1260.10">
    <property type="match status" value="1"/>
</dbReference>
<dbReference type="InterPro" id="IPR012347">
    <property type="entry name" value="Ferritin-like"/>
</dbReference>
<evidence type="ECO:0000256" key="1">
    <source>
        <dbReference type="SAM" id="Coils"/>
    </source>
</evidence>
<evidence type="ECO:0000259" key="2">
    <source>
        <dbReference type="Pfam" id="PF02915"/>
    </source>
</evidence>
<feature type="coiled-coil region" evidence="1">
    <location>
        <begin position="90"/>
        <end position="159"/>
    </location>
</feature>
<gene>
    <name evidence="3" type="ORF">FLSS-2_0008</name>
</gene>